<evidence type="ECO:0000313" key="7">
    <source>
        <dbReference type="EMBL" id="MVF02880.1"/>
    </source>
</evidence>
<dbReference type="InterPro" id="IPR002104">
    <property type="entry name" value="Integrase_catalytic"/>
</dbReference>
<evidence type="ECO:0000256" key="1">
    <source>
        <dbReference type="ARBA" id="ARBA00022908"/>
    </source>
</evidence>
<dbReference type="InterPro" id="IPR057084">
    <property type="entry name" value="Int_N"/>
</dbReference>
<evidence type="ECO:0000256" key="2">
    <source>
        <dbReference type="ARBA" id="ARBA00023125"/>
    </source>
</evidence>
<reference evidence="7 8" key="1">
    <citation type="submission" date="2019-11" db="EMBL/GenBank/DDBJ databases">
        <title>Whole genome sequence of a plant growth promoting strain Serratia marcescens BTL07 isolated from the rhizoplane of Chili (Capsicum annuum).</title>
        <authorList>
            <person name="Dutta S."/>
            <person name="Khatun A."/>
            <person name="Gupta D.R."/>
            <person name="Surovy M.Z."/>
            <person name="Rahman M.M."/>
            <person name="Mahmud N.U."/>
            <person name="Emes R."/>
            <person name="Warry A."/>
            <person name="West H."/>
            <person name="Clarke M.L."/>
            <person name="Islam M.T."/>
        </authorList>
    </citation>
    <scope>NUCLEOTIDE SEQUENCE [LARGE SCALE GENOMIC DNA]</scope>
    <source>
        <strain evidence="7 8">BTL07</strain>
    </source>
</reference>
<dbReference type="Pfam" id="PF24624">
    <property type="entry name" value="Int_N"/>
    <property type="match status" value="1"/>
</dbReference>
<name>A0ABD6HNQ9_SERMA</name>
<dbReference type="PROSITE" id="PS51898">
    <property type="entry name" value="TYR_RECOMBINASE"/>
    <property type="match status" value="1"/>
</dbReference>
<dbReference type="PANTHER" id="PTHR30349">
    <property type="entry name" value="PHAGE INTEGRASE-RELATED"/>
    <property type="match status" value="1"/>
</dbReference>
<keyword evidence="2 4" id="KW-0238">DNA-binding</keyword>
<dbReference type="GO" id="GO:0006310">
    <property type="term" value="P:DNA recombination"/>
    <property type="evidence" value="ECO:0007669"/>
    <property type="project" value="UniProtKB-KW"/>
</dbReference>
<dbReference type="CDD" id="cd00796">
    <property type="entry name" value="INT_Rci_Hp1_C"/>
    <property type="match status" value="1"/>
</dbReference>
<dbReference type="RefSeq" id="WP_156865567.1">
    <property type="nucleotide sequence ID" value="NZ_WNKC01000001.1"/>
</dbReference>
<dbReference type="InterPro" id="IPR044068">
    <property type="entry name" value="CB"/>
</dbReference>
<evidence type="ECO:0000313" key="8">
    <source>
        <dbReference type="Proteomes" id="UP000443014"/>
    </source>
</evidence>
<dbReference type="GO" id="GO:0015074">
    <property type="term" value="P:DNA integration"/>
    <property type="evidence" value="ECO:0007669"/>
    <property type="project" value="UniProtKB-KW"/>
</dbReference>
<dbReference type="Proteomes" id="UP000443014">
    <property type="component" value="Unassembled WGS sequence"/>
</dbReference>
<evidence type="ECO:0000259" key="5">
    <source>
        <dbReference type="PROSITE" id="PS51898"/>
    </source>
</evidence>
<dbReference type="SUPFAM" id="SSF56349">
    <property type="entry name" value="DNA breaking-rejoining enzymes"/>
    <property type="match status" value="1"/>
</dbReference>
<organism evidence="7 8">
    <name type="scientific">Serratia marcescens</name>
    <dbReference type="NCBI Taxonomy" id="615"/>
    <lineage>
        <taxon>Bacteria</taxon>
        <taxon>Pseudomonadati</taxon>
        <taxon>Pseudomonadota</taxon>
        <taxon>Gammaproteobacteria</taxon>
        <taxon>Enterobacterales</taxon>
        <taxon>Yersiniaceae</taxon>
        <taxon>Serratia</taxon>
    </lineage>
</organism>
<dbReference type="InterPro" id="IPR050090">
    <property type="entry name" value="Tyrosine_recombinase_XerCD"/>
</dbReference>
<proteinExistence type="predicted"/>
<protein>
    <submittedName>
        <fullName evidence="7">Tyrosine-type recombinase/integrase</fullName>
    </submittedName>
</protein>
<dbReference type="AlphaFoldDB" id="A0ABD6HNQ9"/>
<feature type="domain" description="Tyr recombinase" evidence="5">
    <location>
        <begin position="160"/>
        <end position="317"/>
    </location>
</feature>
<gene>
    <name evidence="7" type="ORF">GMA22_06360</name>
</gene>
<feature type="domain" description="Core-binding (CB)" evidence="6">
    <location>
        <begin position="59"/>
        <end position="138"/>
    </location>
</feature>
<dbReference type="Gene3D" id="1.10.443.10">
    <property type="entry name" value="Intergrase catalytic core"/>
    <property type="match status" value="1"/>
</dbReference>
<dbReference type="EMBL" id="WNKC01000001">
    <property type="protein sequence ID" value="MVF02880.1"/>
    <property type="molecule type" value="Genomic_DNA"/>
</dbReference>
<sequence length="325" mass="37039">MTITKQDNGQYLVDVRPQGRKGKRIRKRFDTKGEAQKYERWVIATQNSKDWIEKPPDRRPLTELIELWWKHYGCTQKSGENNRNELLNIASDLGSPRADQISIATFSNYRAERLEAGLKIGSINRRHMMLSGVFTRLIKLGHFHNPHPLKGLAKLKDNTPEMAWLDKPRIGIFLEHLTGDNLKVVKLCLATGARWGEAADLTRDAVIKFKCTFTDTKNGKDRTVPISEEIHAMITEGDGRQLFPDVNYNTVRNLLKTLFPDLPDGQATHVMRHSFASHFMMNGGNILTLQKILGHATINQTMVYAHFAPDYLNDAVRLNPLSDLD</sequence>
<comment type="caution">
    <text evidence="7">The sequence shown here is derived from an EMBL/GenBank/DDBJ whole genome shotgun (WGS) entry which is preliminary data.</text>
</comment>
<dbReference type="InterPro" id="IPR013762">
    <property type="entry name" value="Integrase-like_cat_sf"/>
</dbReference>
<dbReference type="InterPro" id="IPR011010">
    <property type="entry name" value="DNA_brk_join_enz"/>
</dbReference>
<keyword evidence="1" id="KW-0229">DNA integration</keyword>
<evidence type="ECO:0000259" key="6">
    <source>
        <dbReference type="PROSITE" id="PS51900"/>
    </source>
</evidence>
<dbReference type="GO" id="GO:0003677">
    <property type="term" value="F:DNA binding"/>
    <property type="evidence" value="ECO:0007669"/>
    <property type="project" value="UniProtKB-UniRule"/>
</dbReference>
<dbReference type="PANTHER" id="PTHR30349:SF93">
    <property type="entry name" value="FELS-2 PROPHAGE PROTEIN"/>
    <property type="match status" value="1"/>
</dbReference>
<evidence type="ECO:0000256" key="3">
    <source>
        <dbReference type="ARBA" id="ARBA00023172"/>
    </source>
</evidence>
<dbReference type="PROSITE" id="PS51900">
    <property type="entry name" value="CB"/>
    <property type="match status" value="1"/>
</dbReference>
<accession>A0ABD6HNQ9</accession>
<dbReference type="Pfam" id="PF00589">
    <property type="entry name" value="Phage_integrase"/>
    <property type="match status" value="1"/>
</dbReference>
<evidence type="ECO:0000256" key="4">
    <source>
        <dbReference type="PROSITE-ProRule" id="PRU01248"/>
    </source>
</evidence>
<keyword evidence="3" id="KW-0233">DNA recombination</keyword>